<proteinExistence type="predicted"/>
<dbReference type="EMBL" id="CP017478">
    <property type="protein sequence ID" value="AOW21305.1"/>
    <property type="molecule type" value="Genomic_DNA"/>
</dbReference>
<dbReference type="Proteomes" id="UP000176050">
    <property type="component" value="Chromosome"/>
</dbReference>
<reference evidence="2 3" key="1">
    <citation type="submission" date="2016-10" db="EMBL/GenBank/DDBJ databases">
        <title>Lutibacter sp. LPB0138, isolated from marine gastropod.</title>
        <authorList>
            <person name="Kim E."/>
            <person name="Yi H."/>
        </authorList>
    </citation>
    <scope>NUCLEOTIDE SEQUENCE [LARGE SCALE GENOMIC DNA]</scope>
    <source>
        <strain evidence="2 3">LPB0138</strain>
    </source>
</reference>
<dbReference type="RefSeq" id="WP_070237453.1">
    <property type="nucleotide sequence ID" value="NZ_CP017478.1"/>
</dbReference>
<keyword evidence="3" id="KW-1185">Reference proteome</keyword>
<evidence type="ECO:0000313" key="2">
    <source>
        <dbReference type="EMBL" id="AOW21305.1"/>
    </source>
</evidence>
<dbReference type="Pfam" id="PF00582">
    <property type="entry name" value="Usp"/>
    <property type="match status" value="1"/>
</dbReference>
<feature type="domain" description="UspA" evidence="1">
    <location>
        <begin position="3"/>
        <end position="115"/>
    </location>
</feature>
<accession>A0A1D8P9U0</accession>
<dbReference type="CDD" id="cd00293">
    <property type="entry name" value="USP-like"/>
    <property type="match status" value="1"/>
</dbReference>
<gene>
    <name evidence="2" type="ORF">LPB138_11720</name>
</gene>
<dbReference type="Gene3D" id="3.40.50.620">
    <property type="entry name" value="HUPs"/>
    <property type="match status" value="1"/>
</dbReference>
<sequence>MKNKKILVLSDLKKSTNKVLKNSVGLAKMVQGDIQFFHVTKPIEVVEQDNQLSAIRSINETQNSLKNKIEDSIKNITDNHGITIKYKFTIGNIKNEIGKYIEEVKPDIIVLGKRKPISFIGDNITGFILEKFKGIILITGDKSTLEPNENLSLGMLNANQNDLNFDLIENLISHSKKPLKSFNIVKNLKEFNKTYNDDSKKEILNYVFEENSNSIKNVSNFISKSDVNLLCFDRSDKTKRDINYTSVNKVIKNTDVSLLLTQ</sequence>
<dbReference type="InterPro" id="IPR006016">
    <property type="entry name" value="UspA"/>
</dbReference>
<evidence type="ECO:0000313" key="3">
    <source>
        <dbReference type="Proteomes" id="UP000176050"/>
    </source>
</evidence>
<dbReference type="OrthoDB" id="1198867at2"/>
<name>A0A1D8P9U0_9FLAO</name>
<organism evidence="2 3">
    <name type="scientific">Urechidicola croceus</name>
    <dbReference type="NCBI Taxonomy" id="1850246"/>
    <lineage>
        <taxon>Bacteria</taxon>
        <taxon>Pseudomonadati</taxon>
        <taxon>Bacteroidota</taxon>
        <taxon>Flavobacteriia</taxon>
        <taxon>Flavobacteriales</taxon>
        <taxon>Flavobacteriaceae</taxon>
        <taxon>Urechidicola</taxon>
    </lineage>
</organism>
<evidence type="ECO:0000259" key="1">
    <source>
        <dbReference type="Pfam" id="PF00582"/>
    </source>
</evidence>
<dbReference type="InterPro" id="IPR014729">
    <property type="entry name" value="Rossmann-like_a/b/a_fold"/>
</dbReference>
<dbReference type="STRING" id="1850246.LPB138_11720"/>
<dbReference type="AlphaFoldDB" id="A0A1D8P9U0"/>
<protein>
    <recommendedName>
        <fullName evidence="1">UspA domain-containing protein</fullName>
    </recommendedName>
</protein>
<dbReference type="KEGG" id="lul:LPB138_11720"/>
<dbReference type="SUPFAM" id="SSF52402">
    <property type="entry name" value="Adenine nucleotide alpha hydrolases-like"/>
    <property type="match status" value="1"/>
</dbReference>